<reference evidence="8" key="1">
    <citation type="submission" date="2016-11" db="EMBL/GenBank/DDBJ databases">
        <authorList>
            <person name="Varghese N."/>
            <person name="Submissions S."/>
        </authorList>
    </citation>
    <scope>NUCLEOTIDE SEQUENCE [LARGE SCALE GENOMIC DNA]</scope>
    <source>
        <strain evidence="8">DSM 9756</strain>
    </source>
</reference>
<dbReference type="EMBL" id="FQVB01000031">
    <property type="protein sequence ID" value="SHF89643.1"/>
    <property type="molecule type" value="Genomic_DNA"/>
</dbReference>
<dbReference type="GO" id="GO:0051539">
    <property type="term" value="F:4 iron, 4 sulfur cluster binding"/>
    <property type="evidence" value="ECO:0007669"/>
    <property type="project" value="UniProtKB-KW"/>
</dbReference>
<keyword evidence="8" id="KW-1185">Reference proteome</keyword>
<dbReference type="GO" id="GO:0016491">
    <property type="term" value="F:oxidoreductase activity"/>
    <property type="evidence" value="ECO:0007669"/>
    <property type="project" value="UniProtKB-KW"/>
</dbReference>
<evidence type="ECO:0000313" key="7">
    <source>
        <dbReference type="EMBL" id="SHF89643.1"/>
    </source>
</evidence>
<keyword evidence="2" id="KW-0479">Metal-binding</keyword>
<dbReference type="Proteomes" id="UP000184076">
    <property type="component" value="Unassembled WGS sequence"/>
</dbReference>
<dbReference type="AlphaFoldDB" id="A0A1M5FDN1"/>
<dbReference type="SUPFAM" id="SSF46548">
    <property type="entry name" value="alpha-helical ferredoxin"/>
    <property type="match status" value="1"/>
</dbReference>
<dbReference type="GO" id="GO:0046872">
    <property type="term" value="F:metal ion binding"/>
    <property type="evidence" value="ECO:0007669"/>
    <property type="project" value="UniProtKB-KW"/>
</dbReference>
<dbReference type="InterPro" id="IPR009051">
    <property type="entry name" value="Helical_ferredxn"/>
</dbReference>
<keyword evidence="5" id="KW-0411">Iron-sulfur</keyword>
<evidence type="ECO:0000313" key="8">
    <source>
        <dbReference type="Proteomes" id="UP000184076"/>
    </source>
</evidence>
<keyword evidence="3" id="KW-0560">Oxidoreductase</keyword>
<sequence length="192" mass="21521">MKNGQNLLRIQESRDAGFVERVERESGQRVSQCYQCGNCSASCAYTHVYDFPANQIMRLIQLGQKDVILRSRSIWLCAQCQACTTRCPCNIDVARVMETLRVLAVEAGAVTQKDIQLFYDEFLKSVAAFGRVFETGLLASYNMKSGKPMTDADLAPQVLRKGKLALLPHRIRGRKEVAAIVRRFMDGAPERG</sequence>
<dbReference type="GO" id="GO:0005886">
    <property type="term" value="C:plasma membrane"/>
    <property type="evidence" value="ECO:0007669"/>
    <property type="project" value="TreeGrafter"/>
</dbReference>
<evidence type="ECO:0000256" key="5">
    <source>
        <dbReference type="ARBA" id="ARBA00023014"/>
    </source>
</evidence>
<feature type="domain" description="4Fe-4S ferredoxin-type" evidence="6">
    <location>
        <begin position="30"/>
        <end position="91"/>
    </location>
</feature>
<dbReference type="STRING" id="1121391.SAMN02745206_02860"/>
<dbReference type="InterPro" id="IPR017900">
    <property type="entry name" value="4Fe4S_Fe_S_CS"/>
</dbReference>
<dbReference type="RefSeq" id="WP_073040636.1">
    <property type="nucleotide sequence ID" value="NZ_FQVB01000031.1"/>
</dbReference>
<gene>
    <name evidence="7" type="ORF">SAMN02745206_02860</name>
</gene>
<dbReference type="InterPro" id="IPR017896">
    <property type="entry name" value="4Fe4S_Fe-S-bd"/>
</dbReference>
<keyword evidence="4" id="KW-0408">Iron</keyword>
<dbReference type="Pfam" id="PF13183">
    <property type="entry name" value="Fer4_8"/>
    <property type="match status" value="1"/>
</dbReference>
<keyword evidence="1" id="KW-0004">4Fe-4S</keyword>
<dbReference type="PANTHER" id="PTHR43255">
    <property type="entry name" value="IRON-SULFUR-BINDING OXIDOREDUCTASE FADF-RELATED-RELATED"/>
    <property type="match status" value="1"/>
</dbReference>
<dbReference type="InterPro" id="IPR051460">
    <property type="entry name" value="HdrC_iron-sulfur_subunit"/>
</dbReference>
<proteinExistence type="predicted"/>
<dbReference type="Gene3D" id="1.10.1060.10">
    <property type="entry name" value="Alpha-helical ferredoxin"/>
    <property type="match status" value="1"/>
</dbReference>
<dbReference type="PROSITE" id="PS00198">
    <property type="entry name" value="4FE4S_FER_1"/>
    <property type="match status" value="1"/>
</dbReference>
<evidence type="ECO:0000256" key="1">
    <source>
        <dbReference type="ARBA" id="ARBA00022485"/>
    </source>
</evidence>
<accession>A0A1M5FDN1</accession>
<evidence type="ECO:0000256" key="2">
    <source>
        <dbReference type="ARBA" id="ARBA00022723"/>
    </source>
</evidence>
<evidence type="ECO:0000259" key="6">
    <source>
        <dbReference type="Pfam" id="PF13183"/>
    </source>
</evidence>
<protein>
    <submittedName>
        <fullName evidence="7">Heterodisulfide reductase subunit C</fullName>
    </submittedName>
</protein>
<evidence type="ECO:0000256" key="3">
    <source>
        <dbReference type="ARBA" id="ARBA00023002"/>
    </source>
</evidence>
<dbReference type="PANTHER" id="PTHR43255:SF1">
    <property type="entry name" value="IRON-SULFUR-BINDING OXIDOREDUCTASE FADF-RELATED"/>
    <property type="match status" value="1"/>
</dbReference>
<dbReference type="OrthoDB" id="9769677at2"/>
<evidence type="ECO:0000256" key="4">
    <source>
        <dbReference type="ARBA" id="ARBA00023004"/>
    </source>
</evidence>
<organism evidence="7 8">
    <name type="scientific">Desulfacinum infernum DSM 9756</name>
    <dbReference type="NCBI Taxonomy" id="1121391"/>
    <lineage>
        <taxon>Bacteria</taxon>
        <taxon>Pseudomonadati</taxon>
        <taxon>Thermodesulfobacteriota</taxon>
        <taxon>Syntrophobacteria</taxon>
        <taxon>Syntrophobacterales</taxon>
        <taxon>Syntrophobacteraceae</taxon>
        <taxon>Desulfacinum</taxon>
    </lineage>
</organism>
<name>A0A1M5FDN1_9BACT</name>